<evidence type="ECO:0000313" key="2">
    <source>
        <dbReference type="Proteomes" id="UP000309038"/>
    </source>
</evidence>
<dbReference type="Proteomes" id="UP000309038">
    <property type="component" value="Unassembled WGS sequence"/>
</dbReference>
<accession>A0A4S4KPF1</accession>
<keyword evidence="2" id="KW-1185">Reference proteome</keyword>
<dbReference type="EMBL" id="SGPJ01000057">
    <property type="protein sequence ID" value="THH00194.1"/>
    <property type="molecule type" value="Genomic_DNA"/>
</dbReference>
<dbReference type="AlphaFoldDB" id="A0A4S4KPF1"/>
<name>A0A4S4KPF1_9APHY</name>
<gene>
    <name evidence="1" type="ORF">EW026_g2296</name>
</gene>
<organism evidence="1 2">
    <name type="scientific">Hermanssonia centrifuga</name>
    <dbReference type="NCBI Taxonomy" id="98765"/>
    <lineage>
        <taxon>Eukaryota</taxon>
        <taxon>Fungi</taxon>
        <taxon>Dikarya</taxon>
        <taxon>Basidiomycota</taxon>
        <taxon>Agaricomycotina</taxon>
        <taxon>Agaricomycetes</taxon>
        <taxon>Polyporales</taxon>
        <taxon>Meruliaceae</taxon>
        <taxon>Hermanssonia</taxon>
    </lineage>
</organism>
<comment type="caution">
    <text evidence="1">The sequence shown here is derived from an EMBL/GenBank/DDBJ whole genome shotgun (WGS) entry which is preliminary data.</text>
</comment>
<evidence type="ECO:0000313" key="1">
    <source>
        <dbReference type="EMBL" id="THH00194.1"/>
    </source>
</evidence>
<proteinExistence type="predicted"/>
<evidence type="ECO:0008006" key="3">
    <source>
        <dbReference type="Google" id="ProtNLM"/>
    </source>
</evidence>
<protein>
    <recommendedName>
        <fullName evidence="3">F-box domain-containing protein</fullName>
    </recommendedName>
</protein>
<reference evidence="1 2" key="1">
    <citation type="submission" date="2019-02" db="EMBL/GenBank/DDBJ databases">
        <title>Genome sequencing of the rare red list fungi Phlebia centrifuga.</title>
        <authorList>
            <person name="Buettner E."/>
            <person name="Kellner H."/>
        </authorList>
    </citation>
    <scope>NUCLEOTIDE SEQUENCE [LARGE SCALE GENOMIC DNA]</scope>
    <source>
        <strain evidence="1 2">DSM 108282</strain>
    </source>
</reference>
<sequence length="416" mass="46727">MHSSLDGVSGSRMPQELVEAVIDLVQDDRQALKACSLTSRRWTHRSREHLHKTVTIKLCASDLSIPRQRFKRIWALCTLPGITEYAREVHLCGLSKRVAGQLPGQEAPREVQHTPEELFWFVLGHFKHISSLIVSHLSFHIFTREQKDRLWTAFPLVKRLILKSTNFQNGEDFVSYLAQLPLLSRLSMRSVHWFDADLPASSMALLPGNTPGSNLSSLELCHGSSKEINCLASWLGALMSPRVESLHIIHPLGDLNGLSSLYRAIGSPLKHLSLVVDPDSRLDQAATDLITNDHIQSIVFDSLAMIMVDVVRAWRWILTILQKISPAELRAIRFQFCAEDMVHPLLGELDSLLSNPAFGCLAEVSFSFLVIGSSDVEVRAKTFEALTGALPRVAERGILRLLQRPWDLHDRSLSFM</sequence>